<dbReference type="InterPro" id="IPR025669">
    <property type="entry name" value="AAA_dom"/>
</dbReference>
<proteinExistence type="predicted"/>
<accession>A0A4R1R7Y1</accession>
<organism evidence="4 5">
    <name type="scientific">Allofournierella massiliensis</name>
    <dbReference type="NCBI Taxonomy" id="1650663"/>
    <lineage>
        <taxon>Bacteria</taxon>
        <taxon>Bacillati</taxon>
        <taxon>Bacillota</taxon>
        <taxon>Clostridia</taxon>
        <taxon>Eubacteriales</taxon>
        <taxon>Oscillospiraceae</taxon>
        <taxon>Allofournierella</taxon>
    </lineage>
</organism>
<dbReference type="GO" id="GO:0005524">
    <property type="term" value="F:ATP binding"/>
    <property type="evidence" value="ECO:0007669"/>
    <property type="project" value="UniProtKB-KW"/>
</dbReference>
<dbReference type="GO" id="GO:0016887">
    <property type="term" value="F:ATP hydrolysis activity"/>
    <property type="evidence" value="ECO:0007669"/>
    <property type="project" value="TreeGrafter"/>
</dbReference>
<evidence type="ECO:0000256" key="1">
    <source>
        <dbReference type="ARBA" id="ARBA00022741"/>
    </source>
</evidence>
<dbReference type="PANTHER" id="PTHR43384:SF6">
    <property type="entry name" value="SEPTUM SITE-DETERMINING PROTEIN MIND HOMOLOG, CHLOROPLASTIC"/>
    <property type="match status" value="1"/>
</dbReference>
<comment type="caution">
    <text evidence="4">The sequence shown here is derived from an EMBL/GenBank/DDBJ whole genome shotgun (WGS) entry which is preliminary data.</text>
</comment>
<dbReference type="EMBL" id="SLUM01000001">
    <property type="protein sequence ID" value="TCL61688.1"/>
    <property type="molecule type" value="Genomic_DNA"/>
</dbReference>
<dbReference type="InterPro" id="IPR027417">
    <property type="entry name" value="P-loop_NTPase"/>
</dbReference>
<dbReference type="AlphaFoldDB" id="A0A4R1R7Y1"/>
<reference evidence="4 5" key="1">
    <citation type="submission" date="2019-03" db="EMBL/GenBank/DDBJ databases">
        <title>Genomic Encyclopedia of Type Strains, Phase IV (KMG-IV): sequencing the most valuable type-strain genomes for metagenomic binning, comparative biology and taxonomic classification.</title>
        <authorList>
            <person name="Goeker M."/>
        </authorList>
    </citation>
    <scope>NUCLEOTIDE SEQUENCE [LARGE SCALE GENOMIC DNA]</scope>
    <source>
        <strain evidence="4 5">DSM 100451</strain>
    </source>
</reference>
<evidence type="ECO:0000313" key="5">
    <source>
        <dbReference type="Proteomes" id="UP000295184"/>
    </source>
</evidence>
<evidence type="ECO:0000313" key="4">
    <source>
        <dbReference type="EMBL" id="TCL61688.1"/>
    </source>
</evidence>
<dbReference type="RefSeq" id="WP_242868359.1">
    <property type="nucleotide sequence ID" value="NZ_CABKVM010000016.1"/>
</dbReference>
<dbReference type="PANTHER" id="PTHR43384">
    <property type="entry name" value="SEPTUM SITE-DETERMINING PROTEIN MIND HOMOLOG, CHLOROPLASTIC-RELATED"/>
    <property type="match status" value="1"/>
</dbReference>
<gene>
    <name evidence="4" type="ORF">EDD77_101142</name>
</gene>
<dbReference type="GO" id="GO:0005829">
    <property type="term" value="C:cytosol"/>
    <property type="evidence" value="ECO:0007669"/>
    <property type="project" value="TreeGrafter"/>
</dbReference>
<dbReference type="Gene3D" id="3.40.50.300">
    <property type="entry name" value="P-loop containing nucleotide triphosphate hydrolases"/>
    <property type="match status" value="1"/>
</dbReference>
<keyword evidence="1" id="KW-0547">Nucleotide-binding</keyword>
<keyword evidence="2" id="KW-0067">ATP-binding</keyword>
<dbReference type="GO" id="GO:0009898">
    <property type="term" value="C:cytoplasmic side of plasma membrane"/>
    <property type="evidence" value="ECO:0007669"/>
    <property type="project" value="TreeGrafter"/>
</dbReference>
<name>A0A4R1R7Y1_9FIRM</name>
<evidence type="ECO:0000259" key="3">
    <source>
        <dbReference type="Pfam" id="PF13614"/>
    </source>
</evidence>
<protein>
    <submittedName>
        <fullName evidence="4">Septum site-determining protein MinD</fullName>
    </submittedName>
</protein>
<dbReference type="SUPFAM" id="SSF52540">
    <property type="entry name" value="P-loop containing nucleoside triphosphate hydrolases"/>
    <property type="match status" value="1"/>
</dbReference>
<sequence length="244" mass="25650">MAAQIIMVASGKGGTGKSTVSVLLGSRLAAAGKKVLLIELDSGLRSVDIIAGAAGRTVYDISDVLCGRCDWRKAIVESPVYKGLSLISAPYERGNVQPQQLAKLTRKMARHYDFILVDTAAGLGAPFAAAMVVSQMALLVLTPDPVALRDGHIAADVLYEGGFTNVRLVVNRVGPSTFDKGAVADLDECIDTVAVQLIGVIPESAALLKSTAAGEALPENTLAWRAFDNLARRILGQQVPLAVR</sequence>
<dbReference type="InterPro" id="IPR050625">
    <property type="entry name" value="ParA/MinD_ATPase"/>
</dbReference>
<evidence type="ECO:0000256" key="2">
    <source>
        <dbReference type="ARBA" id="ARBA00022840"/>
    </source>
</evidence>
<dbReference type="STRING" id="1650663.GCA_001486665_01746"/>
<dbReference type="GO" id="GO:0051782">
    <property type="term" value="P:negative regulation of cell division"/>
    <property type="evidence" value="ECO:0007669"/>
    <property type="project" value="TreeGrafter"/>
</dbReference>
<dbReference type="Proteomes" id="UP000295184">
    <property type="component" value="Unassembled WGS sequence"/>
</dbReference>
<dbReference type="Pfam" id="PF13614">
    <property type="entry name" value="AAA_31"/>
    <property type="match status" value="1"/>
</dbReference>
<feature type="domain" description="AAA" evidence="3">
    <location>
        <begin position="4"/>
        <end position="148"/>
    </location>
</feature>